<keyword evidence="2" id="KW-1185">Reference proteome</keyword>
<evidence type="ECO:0000313" key="2">
    <source>
        <dbReference type="Proteomes" id="UP000031623"/>
    </source>
</evidence>
<name>A0A090AHK8_9GAMM</name>
<dbReference type="KEGG" id="tig:THII_2487"/>
<organism evidence="1 2">
    <name type="scientific">Thioploca ingrica</name>
    <dbReference type="NCBI Taxonomy" id="40754"/>
    <lineage>
        <taxon>Bacteria</taxon>
        <taxon>Pseudomonadati</taxon>
        <taxon>Pseudomonadota</taxon>
        <taxon>Gammaproteobacteria</taxon>
        <taxon>Thiotrichales</taxon>
        <taxon>Thiotrichaceae</taxon>
        <taxon>Thioploca</taxon>
    </lineage>
</organism>
<dbReference type="EMBL" id="AP014633">
    <property type="protein sequence ID" value="BAP56784.1"/>
    <property type="molecule type" value="Genomic_DNA"/>
</dbReference>
<dbReference type="AlphaFoldDB" id="A0A090AHK8"/>
<protein>
    <submittedName>
        <fullName evidence="1">Uncharacterized protein</fullName>
    </submittedName>
</protein>
<dbReference type="Proteomes" id="UP000031623">
    <property type="component" value="Chromosome"/>
</dbReference>
<dbReference type="HOGENOM" id="CLU_150633_0_0_6"/>
<gene>
    <name evidence="1" type="ORF">THII_2487</name>
</gene>
<reference evidence="1" key="1">
    <citation type="journal article" date="2014" name="ISME J.">
        <title>Ecophysiology of Thioploca ingrica as revealed by the complete genome sequence supplemented with proteomic evidence.</title>
        <authorList>
            <person name="Kojima H."/>
            <person name="Ogura Y."/>
            <person name="Yamamoto N."/>
            <person name="Togashi T."/>
            <person name="Mori H."/>
            <person name="Watanabe T."/>
            <person name="Nemoto F."/>
            <person name="Kurokawa K."/>
            <person name="Hayashi T."/>
            <person name="Fukui M."/>
        </authorList>
    </citation>
    <scope>NUCLEOTIDE SEQUENCE [LARGE SCALE GENOMIC DNA]</scope>
</reference>
<accession>A0A090AHK8</accession>
<evidence type="ECO:0000313" key="1">
    <source>
        <dbReference type="EMBL" id="BAP56784.1"/>
    </source>
</evidence>
<sequence length="122" mass="14462">MAYYHSLRSWLEIEPENFLSVIGIIKSFQKRYENHPKFSLYLQGWCWSETHINWTHYLFYGADVTEEGLEFFKDMLSDLAKSGLNLSGYFHAQGEDGEKNYLYKMLDDQVYLQEPLSNLEVT</sequence>
<dbReference type="OrthoDB" id="2621972at2"/>
<proteinExistence type="predicted"/>